<dbReference type="EMBL" id="JAOPGA020001708">
    <property type="protein sequence ID" value="KAL0490650.1"/>
    <property type="molecule type" value="Genomic_DNA"/>
</dbReference>
<keyword evidence="3" id="KW-1185">Reference proteome</keyword>
<dbReference type="PROSITE" id="PS50181">
    <property type="entry name" value="FBOX"/>
    <property type="match status" value="1"/>
</dbReference>
<comment type="caution">
    <text evidence="2">The sequence shown here is derived from an EMBL/GenBank/DDBJ whole genome shotgun (WGS) entry which is preliminary data.</text>
</comment>
<dbReference type="SUPFAM" id="SSF81383">
    <property type="entry name" value="F-box domain"/>
    <property type="match status" value="1"/>
</dbReference>
<dbReference type="CDD" id="cd09917">
    <property type="entry name" value="F-box_SF"/>
    <property type="match status" value="1"/>
</dbReference>
<evidence type="ECO:0000313" key="2">
    <source>
        <dbReference type="EMBL" id="KAL0490650.1"/>
    </source>
</evidence>
<reference evidence="2 3" key="1">
    <citation type="submission" date="2024-03" db="EMBL/GenBank/DDBJ databases">
        <title>The Acrasis kona genome and developmental transcriptomes reveal deep origins of eukaryotic multicellular pathways.</title>
        <authorList>
            <person name="Sheikh S."/>
            <person name="Fu C.-J."/>
            <person name="Brown M.W."/>
            <person name="Baldauf S.L."/>
        </authorList>
    </citation>
    <scope>NUCLEOTIDE SEQUENCE [LARGE SCALE GENOMIC DNA]</scope>
    <source>
        <strain evidence="2 3">ATCC MYA-3509</strain>
    </source>
</reference>
<accession>A0AAW2ZPC2</accession>
<dbReference type="InterPro" id="IPR036047">
    <property type="entry name" value="F-box-like_dom_sf"/>
</dbReference>
<evidence type="ECO:0000259" key="1">
    <source>
        <dbReference type="PROSITE" id="PS50181"/>
    </source>
</evidence>
<feature type="domain" description="F-box" evidence="1">
    <location>
        <begin position="1"/>
        <end position="45"/>
    </location>
</feature>
<dbReference type="Gene3D" id="1.20.1280.50">
    <property type="match status" value="1"/>
</dbReference>
<name>A0AAW2ZPC2_9EUKA</name>
<dbReference type="Pfam" id="PF12937">
    <property type="entry name" value="F-box-like"/>
    <property type="match status" value="1"/>
</dbReference>
<dbReference type="AlphaFoldDB" id="A0AAW2ZPC2"/>
<proteinExistence type="predicted"/>
<organism evidence="2 3">
    <name type="scientific">Acrasis kona</name>
    <dbReference type="NCBI Taxonomy" id="1008807"/>
    <lineage>
        <taxon>Eukaryota</taxon>
        <taxon>Discoba</taxon>
        <taxon>Heterolobosea</taxon>
        <taxon>Tetramitia</taxon>
        <taxon>Eutetramitia</taxon>
        <taxon>Acrasidae</taxon>
        <taxon>Acrasis</taxon>
    </lineage>
</organism>
<protein>
    <submittedName>
        <fullName evidence="2">FBXO48</fullName>
    </submittedName>
</protein>
<dbReference type="Proteomes" id="UP001431209">
    <property type="component" value="Unassembled WGS sequence"/>
</dbReference>
<sequence length="516" mass="59908">MINQLVPSEVLFIVFQYLPGNDLLKAERTCKWWSETINDSLWKLACYRTFDHKSFHPNWYKNDFKVAYKDLYKKRLLNRTNVPLIIAEGQKDIRAIRLERSNNGNIQVKDDKVIYCKEQLRKSDSVSSFTQSTADPFGTFVAISRYFTTSDILIVGTNGVKYLRIKARFGSFYNYWSPDGQKLSWLSNYHGGIGFWVIDVMSCLYEHYKSQGSPGQSLWDYYKSSENCLEIECGEQLDLNSPYFYAWRPYSSLPTTALTTSDYQAFEKILQEHLVNKIDTLLVQRGSSEIAMHDVDKSGGEYFINNFVNKKIIVKGGIRALSPMWLSPTRALFSYTTNTNTKIIMDCSKEGGNVVELYSANDAGFANISCSRCGTYVAFFAKKFVVINVNTMNKYELAQRFCYFMFHTNQETNISTLYFLDDVLEMNWRVWREPVVRETGATYELVPIAKEVIKKQYIPDYIFTFFTQYNLSQSFIHDDLITIINQNEFYVKDLVRKKMVKIPHPCKTANFCLGKI</sequence>
<evidence type="ECO:0000313" key="3">
    <source>
        <dbReference type="Proteomes" id="UP001431209"/>
    </source>
</evidence>
<dbReference type="SUPFAM" id="SSF82171">
    <property type="entry name" value="DPP6 N-terminal domain-like"/>
    <property type="match status" value="1"/>
</dbReference>
<gene>
    <name evidence="2" type="ORF">AKO1_003978</name>
</gene>
<dbReference type="InterPro" id="IPR001810">
    <property type="entry name" value="F-box_dom"/>
</dbReference>